<proteinExistence type="predicted"/>
<dbReference type="AlphaFoldDB" id="A0A7S1TDC1"/>
<dbReference type="InterPro" id="IPR008479">
    <property type="entry name" value="DUF760"/>
</dbReference>
<protein>
    <submittedName>
        <fullName evidence="2">Uncharacterized protein</fullName>
    </submittedName>
</protein>
<evidence type="ECO:0000256" key="1">
    <source>
        <dbReference type="SAM" id="MobiDB-lite"/>
    </source>
</evidence>
<evidence type="ECO:0000313" key="2">
    <source>
        <dbReference type="EMBL" id="CAD9233165.1"/>
    </source>
</evidence>
<sequence length="335" mass="37338">MKVGFIGLCPVLYCVDGRSGRCVKGVRYQVSRAWMGVGRRGVGDGEGSSSSSSSSESESDGVRSDDGSRDIEFELEERLEEPVEPSNELYEMIQSTPPSDLIVRFTQGAPTEVQQAFKVTLRNMLGSLPPLLYRMSVRTVTSNLVQLMQSCLMNGYMLRNVQYRLSISKSLLTSDEGSQWMSLPAPEPRIEGDARAIVVDANGTETSIPIQEYVAELRERVNSLDRELKSSKENTNEIVKLVSTMGPENLKELTSNAGSEVVDAMQRIIVAVTKNQQLPPSSDVIVETPTLELGQLLFWLMVCGYFLREAEVRFDMRKALNFTAQREENSEKENE</sequence>
<gene>
    <name evidence="2" type="ORF">CCAE0312_LOCUS5250</name>
</gene>
<reference evidence="2" key="1">
    <citation type="submission" date="2021-01" db="EMBL/GenBank/DDBJ databases">
        <authorList>
            <person name="Corre E."/>
            <person name="Pelletier E."/>
            <person name="Niang G."/>
            <person name="Scheremetjew M."/>
            <person name="Finn R."/>
            <person name="Kale V."/>
            <person name="Holt S."/>
            <person name="Cochrane G."/>
            <person name="Meng A."/>
            <person name="Brown T."/>
            <person name="Cohen L."/>
        </authorList>
    </citation>
    <scope>NUCLEOTIDE SEQUENCE</scope>
    <source>
        <strain evidence="2">SAG 36.94</strain>
    </source>
</reference>
<organism evidence="2">
    <name type="scientific">Compsopogon caeruleus</name>
    <dbReference type="NCBI Taxonomy" id="31354"/>
    <lineage>
        <taxon>Eukaryota</taxon>
        <taxon>Rhodophyta</taxon>
        <taxon>Compsopogonophyceae</taxon>
        <taxon>Compsopogonales</taxon>
        <taxon>Compsopogonaceae</taxon>
        <taxon>Compsopogon</taxon>
    </lineage>
</organism>
<feature type="region of interest" description="Disordered" evidence="1">
    <location>
        <begin position="39"/>
        <end position="68"/>
    </location>
</feature>
<accession>A0A7S1TDC1</accession>
<dbReference type="EMBL" id="HBGH01009452">
    <property type="protein sequence ID" value="CAD9233165.1"/>
    <property type="molecule type" value="Transcribed_RNA"/>
</dbReference>
<dbReference type="Pfam" id="PF05542">
    <property type="entry name" value="DUF760"/>
    <property type="match status" value="2"/>
</dbReference>
<dbReference type="PANTHER" id="PTHR33598:SF4">
    <property type="entry name" value="OS02G0833400 PROTEIN"/>
    <property type="match status" value="1"/>
</dbReference>
<feature type="compositionally biased region" description="Low complexity" evidence="1">
    <location>
        <begin position="47"/>
        <end position="56"/>
    </location>
</feature>
<dbReference type="PANTHER" id="PTHR33598">
    <property type="entry name" value="OS02G0833400 PROTEIN"/>
    <property type="match status" value="1"/>
</dbReference>
<name>A0A7S1TDC1_9RHOD</name>